<feature type="signal peptide" evidence="1">
    <location>
        <begin position="1"/>
        <end position="26"/>
    </location>
</feature>
<evidence type="ECO:0000256" key="1">
    <source>
        <dbReference type="SAM" id="SignalP"/>
    </source>
</evidence>
<dbReference type="SUPFAM" id="SSF53955">
    <property type="entry name" value="Lysozyme-like"/>
    <property type="match status" value="1"/>
</dbReference>
<proteinExistence type="predicted"/>
<evidence type="ECO:0000259" key="2">
    <source>
        <dbReference type="PROSITE" id="PS51782"/>
    </source>
</evidence>
<sequence length="486" mass="53821">MGKVPHTMRKLLLLIALLVAGVSAAAAGEPTQALLNELVQPHLAGAGKVSEGLPQVQAGALQGEGSALFTLEELKDGTQALADLALPDDEPAADVPLALNDKVNYFITFFQTKGRGTYARWLSRSTRYLPMMKEILRKEGLPQELVYVAMIESGFQLHARSWANAVGPWQFMSATGRRYSLRIDQWVDERKDPVKATMAAAMYLKDLYGMFNNDWYLAAAGYNAGENKIFRAIDKYDTSDFWELSKGSYLKRETKEYVPKLLAAAIIAKDPARYGFTEIASVPVVEYDTVTVKGRTDLELVARLAGTTYQSIKELNPALRHWCTPPNYPDYELKIPKGTKARFEQGLAAIPAEQHFSEKNLYSRYTATRKDSLKQLARRFGSTAGELAELNGLGVKDRIAGRTLIIPVKQSVNFAQEGRRETAKAEAAAAQYYTVRKGDTLHSLSRRFKVSVKVLAAWNNLKHAVALKPGKRLVVAKTEKSVSTKG</sequence>
<dbReference type="AlphaFoldDB" id="A0A1T4Q9G8"/>
<dbReference type="CDD" id="cd00118">
    <property type="entry name" value="LysM"/>
    <property type="match status" value="2"/>
</dbReference>
<organism evidence="3 4">
    <name type="scientific">Trichlorobacter thiogenes</name>
    <dbReference type="NCBI Taxonomy" id="115783"/>
    <lineage>
        <taxon>Bacteria</taxon>
        <taxon>Pseudomonadati</taxon>
        <taxon>Thermodesulfobacteriota</taxon>
        <taxon>Desulfuromonadia</taxon>
        <taxon>Geobacterales</taxon>
        <taxon>Geobacteraceae</taxon>
        <taxon>Trichlorobacter</taxon>
    </lineage>
</organism>
<dbReference type="PANTHER" id="PTHR33734">
    <property type="entry name" value="LYSM DOMAIN-CONTAINING GPI-ANCHORED PROTEIN 2"/>
    <property type="match status" value="1"/>
</dbReference>
<dbReference type="InterPro" id="IPR008258">
    <property type="entry name" value="Transglycosylase_SLT_dom_1"/>
</dbReference>
<dbReference type="GO" id="GO:0008932">
    <property type="term" value="F:lytic endotransglycosylase activity"/>
    <property type="evidence" value="ECO:0007669"/>
    <property type="project" value="TreeGrafter"/>
</dbReference>
<reference evidence="4" key="1">
    <citation type="submission" date="2017-02" db="EMBL/GenBank/DDBJ databases">
        <authorList>
            <person name="Varghese N."/>
            <person name="Submissions S."/>
        </authorList>
    </citation>
    <scope>NUCLEOTIDE SEQUENCE [LARGE SCALE GENOMIC DNA]</scope>
    <source>
        <strain evidence="4">ATCC BAA-34</strain>
    </source>
</reference>
<evidence type="ECO:0000313" key="4">
    <source>
        <dbReference type="Proteomes" id="UP000190102"/>
    </source>
</evidence>
<evidence type="ECO:0000313" key="3">
    <source>
        <dbReference type="EMBL" id="SKA00297.1"/>
    </source>
</evidence>
<feature type="domain" description="LysM" evidence="2">
    <location>
        <begin position="363"/>
        <end position="406"/>
    </location>
</feature>
<dbReference type="PROSITE" id="PS51782">
    <property type="entry name" value="LYSM"/>
    <property type="match status" value="2"/>
</dbReference>
<dbReference type="Pfam" id="PF01464">
    <property type="entry name" value="SLT"/>
    <property type="match status" value="1"/>
</dbReference>
<dbReference type="InterPro" id="IPR018392">
    <property type="entry name" value="LysM"/>
</dbReference>
<protein>
    <submittedName>
        <fullName evidence="3">Membrane-bound lytic murein transglycosylase D</fullName>
    </submittedName>
</protein>
<keyword evidence="4" id="KW-1185">Reference proteome</keyword>
<accession>A0A1T4Q9G8</accession>
<gene>
    <name evidence="3" type="ORF">SAMN02745119_02308</name>
</gene>
<feature type="domain" description="LysM" evidence="2">
    <location>
        <begin position="431"/>
        <end position="475"/>
    </location>
</feature>
<keyword evidence="1" id="KW-0732">Signal</keyword>
<dbReference type="Gene3D" id="1.10.530.10">
    <property type="match status" value="1"/>
</dbReference>
<dbReference type="Gene3D" id="3.10.350.10">
    <property type="entry name" value="LysM domain"/>
    <property type="match status" value="2"/>
</dbReference>
<dbReference type="SMART" id="SM00257">
    <property type="entry name" value="LysM"/>
    <property type="match status" value="2"/>
</dbReference>
<dbReference type="CDD" id="cd16894">
    <property type="entry name" value="MltD-like"/>
    <property type="match status" value="1"/>
</dbReference>
<feature type="chain" id="PRO_5012594554" evidence="1">
    <location>
        <begin position="27"/>
        <end position="486"/>
    </location>
</feature>
<dbReference type="Pfam" id="PF01476">
    <property type="entry name" value="LysM"/>
    <property type="match status" value="2"/>
</dbReference>
<dbReference type="PANTHER" id="PTHR33734:SF22">
    <property type="entry name" value="MEMBRANE-BOUND LYTIC MUREIN TRANSGLYCOSYLASE D"/>
    <property type="match status" value="1"/>
</dbReference>
<dbReference type="InterPro" id="IPR036779">
    <property type="entry name" value="LysM_dom_sf"/>
</dbReference>
<dbReference type="InterPro" id="IPR023346">
    <property type="entry name" value="Lysozyme-like_dom_sf"/>
</dbReference>
<name>A0A1T4Q9G8_9BACT</name>
<dbReference type="Proteomes" id="UP000190102">
    <property type="component" value="Unassembled WGS sequence"/>
</dbReference>
<dbReference type="SUPFAM" id="SSF54106">
    <property type="entry name" value="LysM domain"/>
    <property type="match status" value="2"/>
</dbReference>
<dbReference type="EMBL" id="FUWR01000012">
    <property type="protein sequence ID" value="SKA00297.1"/>
    <property type="molecule type" value="Genomic_DNA"/>
</dbReference>
<dbReference type="STRING" id="115783.SAMN02745119_02308"/>